<comment type="similarity">
    <text evidence="1">Belongs to the anhydro-N-acetylmuramic acid kinase family.</text>
</comment>
<dbReference type="Gene3D" id="3.30.420.40">
    <property type="match status" value="2"/>
</dbReference>
<organism evidence="2 3">
    <name type="scientific">Rheinheimera riviphila</name>
    <dbReference type="NCBI Taxonomy" id="1834037"/>
    <lineage>
        <taxon>Bacteria</taxon>
        <taxon>Pseudomonadati</taxon>
        <taxon>Pseudomonadota</taxon>
        <taxon>Gammaproteobacteria</taxon>
        <taxon>Chromatiales</taxon>
        <taxon>Chromatiaceae</taxon>
        <taxon>Rheinheimera</taxon>
    </lineage>
</organism>
<dbReference type="PANTHER" id="PTHR30605:SF0">
    <property type="entry name" value="ANHYDRO-N-ACETYLMURAMIC ACID KINASE"/>
    <property type="match status" value="1"/>
</dbReference>
<keyword evidence="1" id="KW-0119">Carbohydrate metabolism</keyword>
<dbReference type="EC" id="2.7.1.170" evidence="1"/>
<evidence type="ECO:0000256" key="1">
    <source>
        <dbReference type="HAMAP-Rule" id="MF_01270"/>
    </source>
</evidence>
<dbReference type="SUPFAM" id="SSF53067">
    <property type="entry name" value="Actin-like ATPase domain"/>
    <property type="match status" value="1"/>
</dbReference>
<protein>
    <recommendedName>
        <fullName evidence="1">Anhydro-N-acetylmuramic acid kinase</fullName>
        <ecNumber evidence="1">2.7.1.170</ecNumber>
    </recommendedName>
    <alternativeName>
        <fullName evidence="1">AnhMurNAc kinase</fullName>
    </alternativeName>
</protein>
<dbReference type="GO" id="GO:0016773">
    <property type="term" value="F:phosphotransferase activity, alcohol group as acceptor"/>
    <property type="evidence" value="ECO:0007669"/>
    <property type="project" value="UniProtKB-UniRule"/>
</dbReference>
<dbReference type="GO" id="GO:0097175">
    <property type="term" value="P:1,6-anhydro-N-acetyl-beta-muramic acid catabolic process"/>
    <property type="evidence" value="ECO:0007669"/>
    <property type="project" value="UniProtKB-UniRule"/>
</dbReference>
<dbReference type="Pfam" id="PF03702">
    <property type="entry name" value="AnmK"/>
    <property type="match status" value="1"/>
</dbReference>
<keyword evidence="1" id="KW-0547">Nucleotide-binding</keyword>
<keyword evidence="1" id="KW-0067">ATP-binding</keyword>
<evidence type="ECO:0000313" key="2">
    <source>
        <dbReference type="EMBL" id="RVU41755.1"/>
    </source>
</evidence>
<gene>
    <name evidence="1" type="primary">anmK</name>
    <name evidence="2" type="ORF">EOE67_00725</name>
</gene>
<comment type="caution">
    <text evidence="2">The sequence shown here is derived from an EMBL/GenBank/DDBJ whole genome shotgun (WGS) entry which is preliminary data.</text>
</comment>
<dbReference type="GO" id="GO:0016301">
    <property type="term" value="F:kinase activity"/>
    <property type="evidence" value="ECO:0007669"/>
    <property type="project" value="UniProtKB-KW"/>
</dbReference>
<evidence type="ECO:0000313" key="3">
    <source>
        <dbReference type="Proteomes" id="UP000283077"/>
    </source>
</evidence>
<dbReference type="GO" id="GO:0009254">
    <property type="term" value="P:peptidoglycan turnover"/>
    <property type="evidence" value="ECO:0007669"/>
    <property type="project" value="UniProtKB-UniRule"/>
</dbReference>
<comment type="function">
    <text evidence="1">Catalyzes the specific phosphorylation of 1,6-anhydro-N-acetylmuramic acid (anhMurNAc) with the simultaneous cleavage of the 1,6-anhydro ring, generating MurNAc-6-P. Is required for the utilization of anhMurNAc either imported from the medium or derived from its own cell wall murein, and thus plays a role in cell wall recycling.</text>
</comment>
<accession>A0A437R4W1</accession>
<sequence length="367" mass="39280">MNNDQLYIGIMSGTSLDGIDVVLVDFADSAPKLLNALLLPYPATLRAELATISQPGANEIERLGIIEADLADCYAAAVSQLLQQSGVQASQIEAIGCHGQTIRHRPNARQPFSYQIGDMHRLAALTGIRVIGDFRRKDIAFGGQGAPLVPAFHQAIFADPGKGRCILNIGGIANLTLLLPHQPLLGFDTGPGNCLLDNWVELHRQQPYDAAGAFAASGQLLPDLLLQLLSDPYFAQTGPKSTGREYFQLNWLNQHLAGRNDAAADVQRTLSRFSAGTMALAISQYPVADIFVCGGGAFNPVLLADLQSLLPQCYIGTTAELGVAPDWVEAMAFAWLAYAYDMRIPGNVPAVTGARKAVVLGLEFLPC</sequence>
<dbReference type="NCBIfam" id="NF007139">
    <property type="entry name" value="PRK09585.1-3"/>
    <property type="match status" value="1"/>
</dbReference>
<dbReference type="Proteomes" id="UP000283077">
    <property type="component" value="Unassembled WGS sequence"/>
</dbReference>
<dbReference type="CDD" id="cd24050">
    <property type="entry name" value="ASKHA_NBD_ANMK"/>
    <property type="match status" value="1"/>
</dbReference>
<name>A0A437R4W1_9GAMM</name>
<comment type="catalytic activity">
    <reaction evidence="1">
        <text>1,6-anhydro-N-acetyl-beta-muramate + ATP + H2O = N-acetyl-D-muramate 6-phosphate + ADP + H(+)</text>
        <dbReference type="Rhea" id="RHEA:24952"/>
        <dbReference type="ChEBI" id="CHEBI:15377"/>
        <dbReference type="ChEBI" id="CHEBI:15378"/>
        <dbReference type="ChEBI" id="CHEBI:30616"/>
        <dbReference type="ChEBI" id="CHEBI:58690"/>
        <dbReference type="ChEBI" id="CHEBI:58722"/>
        <dbReference type="ChEBI" id="CHEBI:456216"/>
        <dbReference type="EC" id="2.7.1.170"/>
    </reaction>
</comment>
<dbReference type="GO" id="GO:0006040">
    <property type="term" value="P:amino sugar metabolic process"/>
    <property type="evidence" value="ECO:0007669"/>
    <property type="project" value="InterPro"/>
</dbReference>
<reference evidence="2 3" key="1">
    <citation type="submission" date="2019-01" db="EMBL/GenBank/DDBJ databases">
        <authorList>
            <person name="Chen W.-M."/>
        </authorList>
    </citation>
    <scope>NUCLEOTIDE SEQUENCE [LARGE SCALE GENOMIC DNA]</scope>
    <source>
        <strain evidence="2 3">KYPC3</strain>
    </source>
</reference>
<dbReference type="InterPro" id="IPR005338">
    <property type="entry name" value="Anhydro_N_Ac-Mur_kinase"/>
</dbReference>
<keyword evidence="1 2" id="KW-0418">Kinase</keyword>
<feature type="binding site" evidence="1">
    <location>
        <begin position="13"/>
        <end position="20"/>
    </location>
    <ligand>
        <name>ATP</name>
        <dbReference type="ChEBI" id="CHEBI:30616"/>
    </ligand>
</feature>
<keyword evidence="1 2" id="KW-0808">Transferase</keyword>
<dbReference type="EMBL" id="SACS01000001">
    <property type="protein sequence ID" value="RVU41755.1"/>
    <property type="molecule type" value="Genomic_DNA"/>
</dbReference>
<dbReference type="OrthoDB" id="9763949at2"/>
<dbReference type="RefSeq" id="WP_127697147.1">
    <property type="nucleotide sequence ID" value="NZ_SACS01000001.1"/>
</dbReference>
<keyword evidence="3" id="KW-1185">Reference proteome</keyword>
<dbReference type="PANTHER" id="PTHR30605">
    <property type="entry name" value="ANHYDRO-N-ACETYLMURAMIC ACID KINASE"/>
    <property type="match status" value="1"/>
</dbReference>
<dbReference type="HAMAP" id="MF_01270">
    <property type="entry name" value="AnhMurNAc_kinase"/>
    <property type="match status" value="1"/>
</dbReference>
<comment type="pathway">
    <text evidence="1">Cell wall biogenesis; peptidoglycan recycling.</text>
</comment>
<dbReference type="UniPathway" id="UPA00343"/>
<dbReference type="UniPathway" id="UPA00544"/>
<dbReference type="AlphaFoldDB" id="A0A437R4W1"/>
<proteinExistence type="inferred from homology"/>
<dbReference type="GO" id="GO:0005524">
    <property type="term" value="F:ATP binding"/>
    <property type="evidence" value="ECO:0007669"/>
    <property type="project" value="UniProtKB-UniRule"/>
</dbReference>
<dbReference type="InterPro" id="IPR043129">
    <property type="entry name" value="ATPase_NBD"/>
</dbReference>
<comment type="pathway">
    <text evidence="1">Amino-sugar metabolism; 1,6-anhydro-N-acetylmuramate degradation.</text>
</comment>